<comment type="caution">
    <text evidence="5">The sequence shown here is derived from an EMBL/GenBank/DDBJ whole genome shotgun (WGS) entry which is preliminary data.</text>
</comment>
<gene>
    <name evidence="5" type="ORF">CJD36_011655</name>
</gene>
<keyword evidence="1" id="KW-0949">S-adenosyl-L-methionine</keyword>
<dbReference type="Gene3D" id="3.40.50.10790">
    <property type="entry name" value="S-adenosyl-l-methionine hydroxide adenosyltransferase, N-terminal"/>
    <property type="match status" value="1"/>
</dbReference>
<protein>
    <submittedName>
        <fullName evidence="5">Uncharacterized protein</fullName>
    </submittedName>
</protein>
<organism evidence="5 6">
    <name type="scientific">Flavipsychrobacter stenotrophus</name>
    <dbReference type="NCBI Taxonomy" id="2077091"/>
    <lineage>
        <taxon>Bacteria</taxon>
        <taxon>Pseudomonadati</taxon>
        <taxon>Bacteroidota</taxon>
        <taxon>Chitinophagia</taxon>
        <taxon>Chitinophagales</taxon>
        <taxon>Chitinophagaceae</taxon>
        <taxon>Flavipsychrobacter</taxon>
    </lineage>
</organism>
<proteinExistence type="inferred from homology"/>
<dbReference type="InterPro" id="IPR023228">
    <property type="entry name" value="SAM_OH_AdoTrfase_N_sf"/>
</dbReference>
<dbReference type="PANTHER" id="PTHR35092:SF1">
    <property type="entry name" value="CHLORINASE MJ1651"/>
    <property type="match status" value="1"/>
</dbReference>
<dbReference type="InterPro" id="IPR046469">
    <property type="entry name" value="SAM_HAT_N"/>
</dbReference>
<accession>A0A2S7SVH2</accession>
<dbReference type="OrthoDB" id="9792195at2"/>
<evidence type="ECO:0000259" key="4">
    <source>
        <dbReference type="Pfam" id="PF20257"/>
    </source>
</evidence>
<dbReference type="InterPro" id="IPR002747">
    <property type="entry name" value="SAM_OH_AdoTrfase"/>
</dbReference>
<dbReference type="InterPro" id="IPR046470">
    <property type="entry name" value="SAM_HAT_C"/>
</dbReference>
<dbReference type="Pfam" id="PF01887">
    <property type="entry name" value="SAM_HAT_N"/>
    <property type="match status" value="1"/>
</dbReference>
<dbReference type="AlphaFoldDB" id="A0A2S7SVH2"/>
<dbReference type="RefSeq" id="WP_105039349.1">
    <property type="nucleotide sequence ID" value="NZ_PPSL01000003.1"/>
</dbReference>
<feature type="domain" description="S-adenosyl-l-methionine hydroxide adenosyltransferase C-terminal" evidence="4">
    <location>
        <begin position="193"/>
        <end position="272"/>
    </location>
</feature>
<keyword evidence="6" id="KW-1185">Reference proteome</keyword>
<dbReference type="Proteomes" id="UP000239872">
    <property type="component" value="Unassembled WGS sequence"/>
</dbReference>
<dbReference type="Pfam" id="PF20257">
    <property type="entry name" value="SAM_HAT_C"/>
    <property type="match status" value="1"/>
</dbReference>
<evidence type="ECO:0000256" key="2">
    <source>
        <dbReference type="ARBA" id="ARBA00024035"/>
    </source>
</evidence>
<dbReference type="SUPFAM" id="SSF102522">
    <property type="entry name" value="Bacterial fluorinating enzyme, N-terminal domain"/>
    <property type="match status" value="1"/>
</dbReference>
<name>A0A2S7SVH2_9BACT</name>
<dbReference type="PANTHER" id="PTHR35092">
    <property type="entry name" value="CHLORINASE MJ1651"/>
    <property type="match status" value="1"/>
</dbReference>
<evidence type="ECO:0000313" key="5">
    <source>
        <dbReference type="EMBL" id="PQJ10621.1"/>
    </source>
</evidence>
<dbReference type="EMBL" id="PPSL01000003">
    <property type="protein sequence ID" value="PQJ10621.1"/>
    <property type="molecule type" value="Genomic_DNA"/>
</dbReference>
<dbReference type="InterPro" id="IPR023227">
    <property type="entry name" value="SAM_OH_AdoTrfase_C_sf"/>
</dbReference>
<reference evidence="5 6" key="1">
    <citation type="submission" date="2018-01" db="EMBL/GenBank/DDBJ databases">
        <title>A novel member of the phylum Bacteroidetes isolated from glacier ice.</title>
        <authorList>
            <person name="Liu Q."/>
            <person name="Xin Y.-H."/>
        </authorList>
    </citation>
    <scope>NUCLEOTIDE SEQUENCE [LARGE SCALE GENOMIC DNA]</scope>
    <source>
        <strain evidence="5 6">RB1R16</strain>
    </source>
</reference>
<sequence length="288" mass="32262">MAQIKLFLTVGCTTIARTTSNFVPQIPVITLLSDLGTNHPAISNAKVMLTKHLADTMVVDVSHRITTYNLQQAAYLSQSAYQHFPVGSIHLLLVDVLSGERHRMLLCKVSDHYFLAPDNGVLSLAFGRQPNEVWLCREFSGTVSIAQWIGYANQVISVIHEDRDLNNYFSRFLIKEVAQIMMQKPIGARLDCTVLHIDRYGNIVIDFTKDRFDELIGDGPFSIKLPREEEITKVSDHYNDVPTGDLLCRFNSIGLLEIAINHGSATSAFEFDIATDKGINYSVITINF</sequence>
<dbReference type="SUPFAM" id="SSF101852">
    <property type="entry name" value="Bacterial fluorinating enzyme, C-terminal domain"/>
    <property type="match status" value="1"/>
</dbReference>
<evidence type="ECO:0000259" key="3">
    <source>
        <dbReference type="Pfam" id="PF01887"/>
    </source>
</evidence>
<dbReference type="PIRSF" id="PIRSF006779">
    <property type="entry name" value="UCP006779"/>
    <property type="match status" value="1"/>
</dbReference>
<feature type="domain" description="S-adenosyl-l-methionine hydroxide adenosyltransferase N-terminal" evidence="3">
    <location>
        <begin position="29"/>
        <end position="134"/>
    </location>
</feature>
<dbReference type="Gene3D" id="2.40.30.90">
    <property type="entry name" value="Bacterial fluorinating enzyme like"/>
    <property type="match status" value="1"/>
</dbReference>
<evidence type="ECO:0000256" key="1">
    <source>
        <dbReference type="ARBA" id="ARBA00022691"/>
    </source>
</evidence>
<comment type="similarity">
    <text evidence="2">Belongs to the SAM hydrolase / SAM-dependent halogenase family.</text>
</comment>
<evidence type="ECO:0000313" key="6">
    <source>
        <dbReference type="Proteomes" id="UP000239872"/>
    </source>
</evidence>